<feature type="compositionally biased region" description="Basic residues" evidence="5">
    <location>
        <begin position="441"/>
        <end position="455"/>
    </location>
</feature>
<dbReference type="PANTHER" id="PTHR13153:SF5">
    <property type="entry name" value="GATOR COMPLEX PROTEIN NPRL3"/>
    <property type="match status" value="1"/>
</dbReference>
<feature type="region of interest" description="Disordered" evidence="5">
    <location>
        <begin position="440"/>
        <end position="466"/>
    </location>
</feature>
<feature type="region of interest" description="Disordered" evidence="5">
    <location>
        <begin position="177"/>
        <end position="221"/>
    </location>
</feature>
<organism evidence="7 8">
    <name type="scientific">Saccharomyces cerevisiae (strain YJM789)</name>
    <name type="common">Baker's yeast</name>
    <dbReference type="NCBI Taxonomy" id="307796"/>
    <lineage>
        <taxon>Eukaryota</taxon>
        <taxon>Fungi</taxon>
        <taxon>Dikarya</taxon>
        <taxon>Ascomycota</taxon>
        <taxon>Saccharomycotina</taxon>
        <taxon>Saccharomycetes</taxon>
        <taxon>Saccharomycetales</taxon>
        <taxon>Saccharomycetaceae</taxon>
        <taxon>Saccharomyces</taxon>
    </lineage>
</organism>
<keyword evidence="4" id="KW-0469">Meiosis</keyword>
<dbReference type="GO" id="GO:0034198">
    <property type="term" value="P:cellular response to amino acid starvation"/>
    <property type="evidence" value="ECO:0007669"/>
    <property type="project" value="TreeGrafter"/>
</dbReference>
<evidence type="ECO:0000256" key="5">
    <source>
        <dbReference type="SAM" id="MobiDB-lite"/>
    </source>
</evidence>
<feature type="region of interest" description="Disordered" evidence="5">
    <location>
        <begin position="237"/>
        <end position="340"/>
    </location>
</feature>
<feature type="compositionally biased region" description="Polar residues" evidence="5">
    <location>
        <begin position="237"/>
        <end position="253"/>
    </location>
</feature>
<evidence type="ECO:0000256" key="3">
    <source>
        <dbReference type="ARBA" id="ARBA00030028"/>
    </source>
</evidence>
<dbReference type="Pfam" id="PF03666">
    <property type="entry name" value="NPR3"/>
    <property type="match status" value="1"/>
</dbReference>
<proteinExistence type="inferred from homology"/>
<comment type="subcellular location">
    <subcellularLocation>
        <location evidence="4">Vacuole membrane</location>
        <topology evidence="4">Peripheral membrane protein</topology>
    </subcellularLocation>
</comment>
<feature type="region of interest" description="Disordered" evidence="5">
    <location>
        <begin position="979"/>
        <end position="1047"/>
    </location>
</feature>
<evidence type="ECO:0000259" key="6">
    <source>
        <dbReference type="Pfam" id="PF24064"/>
    </source>
</evidence>
<evidence type="ECO:0000256" key="1">
    <source>
        <dbReference type="ARBA" id="ARBA00010546"/>
    </source>
</evidence>
<dbReference type="GO" id="GO:0005774">
    <property type="term" value="C:vacuolar membrane"/>
    <property type="evidence" value="ECO:0007669"/>
    <property type="project" value="UniProtKB-SubCell"/>
</dbReference>
<dbReference type="InterPro" id="IPR005365">
    <property type="entry name" value="Npr3"/>
</dbReference>
<dbReference type="GO" id="GO:1990130">
    <property type="term" value="C:GATOR1 complex"/>
    <property type="evidence" value="ECO:0007669"/>
    <property type="project" value="TreeGrafter"/>
</dbReference>
<feature type="compositionally biased region" description="Basic and acidic residues" evidence="5">
    <location>
        <begin position="986"/>
        <end position="1004"/>
    </location>
</feature>
<evidence type="ECO:0000313" key="8">
    <source>
        <dbReference type="Proteomes" id="UP000007060"/>
    </source>
</evidence>
<keyword evidence="4" id="KW-0732">Signal</keyword>
<feature type="domain" description="GATOR1 complex protein NPRL3 C-terminal HTH" evidence="6">
    <location>
        <begin position="1080"/>
        <end position="1141"/>
    </location>
</feature>
<comment type="similarity">
    <text evidence="1 4">Belongs to the NPR3 family.</text>
</comment>
<dbReference type="OrthoDB" id="18648at2759"/>
<dbReference type="HOGENOM" id="CLU_014314_0_0_1"/>
<evidence type="ECO:0000256" key="2">
    <source>
        <dbReference type="ARBA" id="ARBA00017880"/>
    </source>
</evidence>
<dbReference type="InterPro" id="IPR056603">
    <property type="entry name" value="HTH_NPRL3"/>
</dbReference>
<feature type="compositionally biased region" description="Polar residues" evidence="5">
    <location>
        <begin position="201"/>
        <end position="221"/>
    </location>
</feature>
<reference evidence="7 8" key="1">
    <citation type="journal article" date="2007" name="Proc. Natl. Acad. Sci. U.S.A.">
        <title>Genome sequencing and comparative analysis of Saccharomyces cerevisiae strain YJM789.</title>
        <authorList>
            <person name="Wei W."/>
            <person name="McCusker J.H."/>
            <person name="Hyman R.W."/>
            <person name="Jones T."/>
            <person name="Ning Y."/>
            <person name="Cao Z."/>
            <person name="Gu Z."/>
            <person name="Bruno D."/>
            <person name="Miranda M."/>
            <person name="Nguyen M."/>
            <person name="Wilhelmy J."/>
            <person name="Komp C."/>
            <person name="Tamse R."/>
            <person name="Wang X."/>
            <person name="Jia P."/>
            <person name="Luedi P."/>
            <person name="Oefner P.J."/>
            <person name="David L."/>
            <person name="Dietrich F.S."/>
            <person name="Li Y."/>
            <person name="Davis R.W."/>
            <person name="Steinmetz L.M."/>
        </authorList>
    </citation>
    <scope>NUCLEOTIDE SEQUENCE [LARGE SCALE GENOMIC DNA]</scope>
    <source>
        <strain evidence="7 8">YJM789</strain>
    </source>
</reference>
<dbReference type="GO" id="GO:0038202">
    <property type="term" value="P:TORC1 signaling"/>
    <property type="evidence" value="ECO:0007669"/>
    <property type="project" value="TreeGrafter"/>
</dbReference>
<feature type="compositionally biased region" description="Low complexity" evidence="5">
    <location>
        <begin position="150"/>
        <end position="159"/>
    </location>
</feature>
<gene>
    <name evidence="7" type="primary">RMD11</name>
    <name evidence="7" type="ORF">SCY_2362</name>
</gene>
<feature type="compositionally biased region" description="Low complexity" evidence="5">
    <location>
        <begin position="304"/>
        <end position="315"/>
    </location>
</feature>
<comment type="function">
    <text evidence="4">Mediates inactivation of the TORC1 complex in response to amino acid starvation. Required for meiotic nuclear division.</text>
</comment>
<feature type="compositionally biased region" description="Polar residues" evidence="5">
    <location>
        <begin position="105"/>
        <end position="123"/>
    </location>
</feature>
<sequence>MDECLPNSCLLGVHLVISTHSGPQIVYHYPPSNTAFLTNNPTKHQHLYGNHANLNKNTSTNKEEKLFNSGSTKTASQIALNESAKSYNTAITPSMTNTNTNNVTLPPTRSHANTVGSQSSIPAATNGVGYRKTDIEDTSRTFQYQETESETSSSGLSDSELSTDYLDISSDSFSISSSLSSSSLSSSPSSSSSSSPPQDGLSRTNSSFQSTDSMSPTSPQMIMENDSISVAESYLDSGTNNKSRAASKRSQNFFHKLSTKKSTDSKTHSPVRKLKSKPSQSTKKGNKLLKNTSNETDGNAFTGSCSISSKKSLSSTGEHNQELRNSSLNDTPGQSPHHYHHRYHHYHKNAATSQRNSHTQYDVEEEDMEVSAMLQDGKISMNEIFFEEENFQDINKILEFDNDFVAEFCSPEREMCNTRFEFTVDNFCFLGLPIHVDSQGRWRKSKHKNKTRSKRSSSTTTNISRKKSIASKISSLSENTLKKVNSGEADTVYDSNIGHEASTDTPNLRINTDVSGNEFEREKEDLGKNMNMFHVCFVMNPHLIEYNKRIDDMYQFVVTRLSLLLRYVQSKTSYISSECHIILKEKERVLKHSKTYQSIRGAGNKGKYLYQRILAKSSLARALTECVDKIQRNEIACLEINDDKVISLQIPIQNEFEKMPNFKLQPVLRGSYLTSILNMKFLEKSSLRIEGQNRQNDQAQFSDTHNNIYRFGNNINSTGHCGAANVDDGDDNESNYYCDDNDDLLNYALLLLDEPNNIISSLETFSYQDDIGTIILKHLVRNIQPNIPLRSYRYLITDLLDNPSSLDDLTTETNSLESSILRSCALHLMYWRHARIVIPLSSKYTYIVSPLAPIQGYTIDDYKSTSQNDGNVKKMEDRENNKNGSDRVPLIYQNSMLFRSKFPSLPSLPIFLSLLSTDKPQAYSNIIPSREHKPVYLNALAWLIQYGYVTQLLTFINIRVDKHIKMAVDEDLEKEGFRKTNTARRPSMDYKKTDKKLDDEDGQSRDANASEACSGKNEGMQSNDNNKDVDEKDNENDSRVDDRDDNEIAIADEEEILHFEYDDPEMQHDYTIILEPERATAIEKRWLYRCIYGQPSDIQILFNKLLKYFNGKVPMELVIIKEEISRHDLKKLLNALDKYLIEIHHW</sequence>
<dbReference type="Pfam" id="PF24064">
    <property type="entry name" value="HTH_NPRL3"/>
    <property type="match status" value="1"/>
</dbReference>
<dbReference type="Proteomes" id="UP000007060">
    <property type="component" value="Unassembled WGS sequence"/>
</dbReference>
<evidence type="ECO:0000313" key="7">
    <source>
        <dbReference type="EMBL" id="EDN62469.1"/>
    </source>
</evidence>
<dbReference type="PANTHER" id="PTHR13153">
    <property type="entry name" value="CGTHBA PROTEIN -14 GENE PROTEIN"/>
    <property type="match status" value="1"/>
</dbReference>
<dbReference type="AlphaFoldDB" id="A6ZSM8"/>
<name>A6ZSM8_YEAS7</name>
<comment type="caution">
    <text evidence="7">The sequence shown here is derived from an EMBL/GenBank/DDBJ whole genome shotgun (WGS) entry which is preliminary data.</text>
</comment>
<accession>A6ZSM8</accession>
<evidence type="ECO:0000256" key="4">
    <source>
        <dbReference type="RuleBase" id="RU368069"/>
    </source>
</evidence>
<dbReference type="GO" id="GO:0010508">
    <property type="term" value="P:positive regulation of autophagy"/>
    <property type="evidence" value="ECO:0007669"/>
    <property type="project" value="TreeGrafter"/>
</dbReference>
<feature type="compositionally biased region" description="Basic and acidic residues" evidence="5">
    <location>
        <begin position="1025"/>
        <end position="1042"/>
    </location>
</feature>
<feature type="compositionally biased region" description="Low complexity" evidence="5">
    <location>
        <begin position="177"/>
        <end position="196"/>
    </location>
</feature>
<protein>
    <recommendedName>
        <fullName evidence="2 4">Nitrogen permease regulator 3</fullName>
    </recommendedName>
    <alternativeName>
        <fullName evidence="3 4">Required for meiotic nuclear division protein 11</fullName>
    </alternativeName>
</protein>
<feature type="compositionally biased region" description="Polar residues" evidence="5">
    <location>
        <begin position="323"/>
        <end position="334"/>
    </location>
</feature>
<dbReference type="GO" id="GO:1904262">
    <property type="term" value="P:negative regulation of TORC1 signaling"/>
    <property type="evidence" value="ECO:0007669"/>
    <property type="project" value="TreeGrafter"/>
</dbReference>
<dbReference type="GO" id="GO:0051321">
    <property type="term" value="P:meiotic cell cycle"/>
    <property type="evidence" value="ECO:0007669"/>
    <property type="project" value="UniProtKB-UniRule"/>
</dbReference>
<feature type="compositionally biased region" description="Polar residues" evidence="5">
    <location>
        <begin position="277"/>
        <end position="303"/>
    </location>
</feature>
<feature type="region of interest" description="Disordered" evidence="5">
    <location>
        <begin position="90"/>
        <end position="159"/>
    </location>
</feature>
<dbReference type="EMBL" id="AAFW02000081">
    <property type="protein sequence ID" value="EDN62469.1"/>
    <property type="molecule type" value="Genomic_DNA"/>
</dbReference>